<protein>
    <recommendedName>
        <fullName evidence="3">Plasminogen receptor (KT)</fullName>
    </recommendedName>
</protein>
<evidence type="ECO:0000313" key="1">
    <source>
        <dbReference type="EMBL" id="VBB28782.1"/>
    </source>
</evidence>
<dbReference type="InterPro" id="IPR019319">
    <property type="entry name" value="Plg-R(KT)"/>
</dbReference>
<dbReference type="AlphaFoldDB" id="A0A498SI69"/>
<name>A0A498SI69_ACAVI</name>
<dbReference type="EMBL" id="UPTC01000473">
    <property type="protein sequence ID" value="VBB28782.1"/>
    <property type="molecule type" value="Genomic_DNA"/>
</dbReference>
<organism evidence="1 2">
    <name type="scientific">Acanthocheilonema viteae</name>
    <name type="common">Filarial nematode worm</name>
    <name type="synonym">Dipetalonema viteae</name>
    <dbReference type="NCBI Taxonomy" id="6277"/>
    <lineage>
        <taxon>Eukaryota</taxon>
        <taxon>Metazoa</taxon>
        <taxon>Ecdysozoa</taxon>
        <taxon>Nematoda</taxon>
        <taxon>Chromadorea</taxon>
        <taxon>Rhabditida</taxon>
        <taxon>Spirurina</taxon>
        <taxon>Spiruromorpha</taxon>
        <taxon>Filarioidea</taxon>
        <taxon>Onchocercidae</taxon>
        <taxon>Acanthocheilonema</taxon>
    </lineage>
</organism>
<dbReference type="Proteomes" id="UP000276991">
    <property type="component" value="Unassembled WGS sequence"/>
</dbReference>
<accession>A0A498SI69</accession>
<dbReference type="PANTHER" id="PTHR13411:SF6">
    <property type="entry name" value="PLASMINOGEN RECEPTOR (KT)"/>
    <property type="match status" value="1"/>
</dbReference>
<dbReference type="PANTHER" id="PTHR13411">
    <property type="entry name" value="PLASMINOGEN RECEPTOR (KT)"/>
    <property type="match status" value="1"/>
</dbReference>
<keyword evidence="2" id="KW-1185">Reference proteome</keyword>
<dbReference type="GO" id="GO:0005886">
    <property type="term" value="C:plasma membrane"/>
    <property type="evidence" value="ECO:0007669"/>
    <property type="project" value="InterPro"/>
</dbReference>
<evidence type="ECO:0008006" key="3">
    <source>
        <dbReference type="Google" id="ProtNLM"/>
    </source>
</evidence>
<dbReference type="OrthoDB" id="10256697at2759"/>
<sequence length="298" mass="34843">MNEKSMVNTIRLLENQKIEREIAFQEAVDERKRAFELARLQYAYPYKAVASVTVTFISGLATYRHKNLLYLIPIAIALPYLAYETDACSERSTARIKRRADLLYRKRLAEHEPHVLVSDVKHRLKELQGRSDMDRNLRVLELSKDCICDILFMFLMGTSWSSNVELQNYYDQQAMEQIALQNVLFEHKRALELANTRKLISNEHMMAVLTVSLMLAAQKMKQPHLFILPAVPLVIGLFHNFDQQRDITLDIIKEKAQELCRENRHLFEPIGGPITLDELDRRINYTKYNNEKEFNEAN</sequence>
<evidence type="ECO:0000313" key="2">
    <source>
        <dbReference type="Proteomes" id="UP000276991"/>
    </source>
</evidence>
<proteinExistence type="predicted"/>
<dbReference type="Pfam" id="PF10166">
    <property type="entry name" value="DUF2368"/>
    <property type="match status" value="2"/>
</dbReference>
<reference evidence="1 2" key="1">
    <citation type="submission" date="2018-08" db="EMBL/GenBank/DDBJ databases">
        <authorList>
            <person name="Laetsch R D."/>
            <person name="Stevens L."/>
            <person name="Kumar S."/>
            <person name="Blaxter L. M."/>
        </authorList>
    </citation>
    <scope>NUCLEOTIDE SEQUENCE [LARGE SCALE GENOMIC DNA]</scope>
</reference>
<dbReference type="STRING" id="6277.A0A498SI69"/>
<gene>
    <name evidence="1" type="ORF">NAV_LOCUS3612</name>
</gene>